<gene>
    <name evidence="10" type="primary">LOC140011302</name>
</gene>
<evidence type="ECO:0000313" key="10">
    <source>
        <dbReference type="RefSeq" id="XP_071916191.1"/>
    </source>
</evidence>
<dbReference type="PANTHER" id="PTHR19338">
    <property type="entry name" value="TRANSLOCASE OF INNER MITOCHONDRIAL MEMBRANE 13 HOMOLOG"/>
    <property type="match status" value="1"/>
</dbReference>
<dbReference type="InterPro" id="IPR038005">
    <property type="entry name" value="RX-like_CC"/>
</dbReference>
<feature type="domain" description="Late blight resistance protein R1A-like N-terminal" evidence="8">
    <location>
        <begin position="135"/>
        <end position="351"/>
    </location>
</feature>
<accession>A0ABM4V9H9</accession>
<evidence type="ECO:0000256" key="1">
    <source>
        <dbReference type="ARBA" id="ARBA00008894"/>
    </source>
</evidence>
<evidence type="ECO:0000313" key="9">
    <source>
        <dbReference type="Proteomes" id="UP001652660"/>
    </source>
</evidence>
<evidence type="ECO:0000256" key="7">
    <source>
        <dbReference type="SAM" id="MobiDB-lite"/>
    </source>
</evidence>
<dbReference type="InterPro" id="IPR021929">
    <property type="entry name" value="R1A-like_N"/>
</dbReference>
<keyword evidence="6" id="KW-0175">Coiled coil</keyword>
<dbReference type="GeneID" id="140011302"/>
<dbReference type="Proteomes" id="UP001652660">
    <property type="component" value="Chromosome 7e"/>
</dbReference>
<comment type="similarity">
    <text evidence="1">Belongs to the disease resistance NB-LRR family.</text>
</comment>
<dbReference type="Gene3D" id="1.20.5.4130">
    <property type="match status" value="1"/>
</dbReference>
<dbReference type="Pfam" id="PF12061">
    <property type="entry name" value="NB-LRR"/>
    <property type="match status" value="1"/>
</dbReference>
<dbReference type="InterPro" id="IPR027417">
    <property type="entry name" value="P-loop_NTPase"/>
</dbReference>
<reference evidence="10" key="1">
    <citation type="submission" date="2025-08" db="UniProtKB">
        <authorList>
            <consortium name="RefSeq"/>
        </authorList>
    </citation>
    <scope>IDENTIFICATION</scope>
    <source>
        <tissue evidence="10">Leaves</tissue>
    </source>
</reference>
<keyword evidence="4" id="KW-0611">Plant defense</keyword>
<organism evidence="9 10">
    <name type="scientific">Coffea arabica</name>
    <name type="common">Arabian coffee</name>
    <dbReference type="NCBI Taxonomy" id="13443"/>
    <lineage>
        <taxon>Eukaryota</taxon>
        <taxon>Viridiplantae</taxon>
        <taxon>Streptophyta</taxon>
        <taxon>Embryophyta</taxon>
        <taxon>Tracheophyta</taxon>
        <taxon>Spermatophyta</taxon>
        <taxon>Magnoliopsida</taxon>
        <taxon>eudicotyledons</taxon>
        <taxon>Gunneridae</taxon>
        <taxon>Pentapetalae</taxon>
        <taxon>asterids</taxon>
        <taxon>lamiids</taxon>
        <taxon>Gentianales</taxon>
        <taxon>Rubiaceae</taxon>
        <taxon>Ixoroideae</taxon>
        <taxon>Gardenieae complex</taxon>
        <taxon>Bertiereae - Coffeeae clade</taxon>
        <taxon>Coffeeae</taxon>
        <taxon>Coffea</taxon>
    </lineage>
</organism>
<keyword evidence="9" id="KW-1185">Reference proteome</keyword>
<evidence type="ECO:0000256" key="4">
    <source>
        <dbReference type="ARBA" id="ARBA00022821"/>
    </source>
</evidence>
<feature type="compositionally biased region" description="Polar residues" evidence="7">
    <location>
        <begin position="580"/>
        <end position="592"/>
    </location>
</feature>
<keyword evidence="3" id="KW-0677">Repeat</keyword>
<dbReference type="RefSeq" id="XP_071916191.1">
    <property type="nucleotide sequence ID" value="XM_072060090.1"/>
</dbReference>
<proteinExistence type="inferred from homology"/>
<dbReference type="PANTHER" id="PTHR19338:SF73">
    <property type="entry name" value="DISEASE RESISTANCE PROTEIN RGA2-LIKE"/>
    <property type="match status" value="1"/>
</dbReference>
<name>A0ABM4V9H9_COFAR</name>
<dbReference type="Gene3D" id="3.40.50.300">
    <property type="entry name" value="P-loop containing nucleotide triphosphate hydrolases"/>
    <property type="match status" value="1"/>
</dbReference>
<dbReference type="CDD" id="cd14798">
    <property type="entry name" value="RX-CC_like"/>
    <property type="match status" value="1"/>
</dbReference>
<protein>
    <submittedName>
        <fullName evidence="10">Late blight resistance protein R1-A-like</fullName>
    </submittedName>
</protein>
<keyword evidence="5" id="KW-0067">ATP-binding</keyword>
<evidence type="ECO:0000256" key="3">
    <source>
        <dbReference type="ARBA" id="ARBA00022737"/>
    </source>
</evidence>
<dbReference type="SUPFAM" id="SSF52540">
    <property type="entry name" value="P-loop containing nucleoside triphosphate hydrolases"/>
    <property type="match status" value="1"/>
</dbReference>
<evidence type="ECO:0000256" key="5">
    <source>
        <dbReference type="ARBA" id="ARBA00022840"/>
    </source>
</evidence>
<keyword evidence="5" id="KW-0547">Nucleotide-binding</keyword>
<evidence type="ECO:0000256" key="2">
    <source>
        <dbReference type="ARBA" id="ARBA00022614"/>
    </source>
</evidence>
<feature type="region of interest" description="Disordered" evidence="7">
    <location>
        <begin position="569"/>
        <end position="592"/>
    </location>
</feature>
<evidence type="ECO:0000256" key="6">
    <source>
        <dbReference type="ARBA" id="ARBA00023054"/>
    </source>
</evidence>
<evidence type="ECO:0000259" key="8">
    <source>
        <dbReference type="Pfam" id="PF12061"/>
    </source>
</evidence>
<sequence length="592" mass="67882">MEISCSSSRSCFELALEYIRCLHGTTTGCGYLIWKLQRGVRLLQGFDLYLTKCRRRNHETCLEQDEKEKDVTSSRIQDLITRRMQDLEFACSGCLDHSRSLHSTRVKSELTIFLEAIKLFFETDIKDLLHCYWLRDPELVIDFIDSVSEILEEIFLSHFKRLDEELMFLKSFICFAILRGVKGQQLTDLLIHAEVMAINALHLVSRWCFHTDNELQNETELQISRLIREKINPGDPKVLETYIHVLTASKLSRSSDTSALEKSKQTVADFMDYLVQNTAELLQPCTGTPVPIMNQMLKIVEGLRFLTILLRHQEKFKELCHEMKNLIGIVACDAAIVIFSLFVNQIDEGLAKETDLVLFHLLKVFKLIRAEFTQVYPLTSVSRFGFPRIRELGSMDFLLRNLQELARSDEINGSNAFPVDKIQTIQEDFEFLRSFLKKIKEQRNQNEKLQAFWSRVMEVAYKAEVVIDWTLVGDGCEYFLDDVARDINVMKIEAQAIYDSISYVGETTKGVTKTFTHVPSQVTAATCNKDLVPLDDEVENITKSLTRGGSRRLDVVCIVGMPGLGKTMVQSRGRGRGLERSTSVSAYRSRSR</sequence>
<keyword evidence="2" id="KW-0433">Leucine-rich repeat</keyword>